<keyword evidence="5 7" id="KW-0648">Protein biosynthesis</keyword>
<evidence type="ECO:0000313" key="10">
    <source>
        <dbReference type="Proteomes" id="UP000033870"/>
    </source>
</evidence>
<name>A0A0G2B9V6_9BACT</name>
<dbReference type="PROSITE" id="PS50862">
    <property type="entry name" value="AA_TRNA_LIGASE_II"/>
    <property type="match status" value="1"/>
</dbReference>
<gene>
    <name evidence="7" type="primary">asnS</name>
    <name evidence="9" type="ORF">UY92_C0009G0053</name>
</gene>
<evidence type="ECO:0000256" key="4">
    <source>
        <dbReference type="ARBA" id="ARBA00022840"/>
    </source>
</evidence>
<comment type="similarity">
    <text evidence="1 7">Belongs to the class-II aminoacyl-tRNA synthetase family.</text>
</comment>
<dbReference type="NCBIfam" id="NF003037">
    <property type="entry name" value="PRK03932.1"/>
    <property type="match status" value="1"/>
</dbReference>
<dbReference type="InterPro" id="IPR012340">
    <property type="entry name" value="NA-bd_OB-fold"/>
</dbReference>
<dbReference type="PRINTS" id="PR01042">
    <property type="entry name" value="TRNASYNTHASP"/>
</dbReference>
<dbReference type="CDD" id="cd00776">
    <property type="entry name" value="AsxRS_core"/>
    <property type="match status" value="1"/>
</dbReference>
<evidence type="ECO:0000259" key="8">
    <source>
        <dbReference type="PROSITE" id="PS50862"/>
    </source>
</evidence>
<proteinExistence type="inferred from homology"/>
<dbReference type="InterPro" id="IPR045864">
    <property type="entry name" value="aa-tRNA-synth_II/BPL/LPL"/>
</dbReference>
<evidence type="ECO:0000256" key="3">
    <source>
        <dbReference type="ARBA" id="ARBA00022741"/>
    </source>
</evidence>
<dbReference type="InterPro" id="IPR004364">
    <property type="entry name" value="Aa-tRNA-synt_II"/>
</dbReference>
<dbReference type="PATRIC" id="fig|1619044.3.peg.708"/>
<accession>A0A0G2B9V6</accession>
<keyword evidence="2 7" id="KW-0436">Ligase</keyword>
<dbReference type="NCBIfam" id="TIGR00457">
    <property type="entry name" value="asnS"/>
    <property type="match status" value="1"/>
</dbReference>
<reference evidence="9 10" key="1">
    <citation type="journal article" date="2015" name="Nature">
        <title>rRNA introns, odd ribosomes, and small enigmatic genomes across a large radiation of phyla.</title>
        <authorList>
            <person name="Brown C.T."/>
            <person name="Hug L.A."/>
            <person name="Thomas B.C."/>
            <person name="Sharon I."/>
            <person name="Castelle C.J."/>
            <person name="Singh A."/>
            <person name="Wilkins M.J."/>
            <person name="Williams K.H."/>
            <person name="Banfield J.F."/>
        </authorList>
    </citation>
    <scope>NUCLEOTIDE SEQUENCE [LARGE SCALE GENOMIC DNA]</scope>
</reference>
<dbReference type="GO" id="GO:0005524">
    <property type="term" value="F:ATP binding"/>
    <property type="evidence" value="ECO:0007669"/>
    <property type="project" value="UniProtKB-UniRule"/>
</dbReference>
<evidence type="ECO:0000256" key="5">
    <source>
        <dbReference type="ARBA" id="ARBA00022917"/>
    </source>
</evidence>
<dbReference type="Proteomes" id="UP000033870">
    <property type="component" value="Unassembled WGS sequence"/>
</dbReference>
<dbReference type="EMBL" id="LCRX01000009">
    <property type="protein sequence ID" value="KKW42249.1"/>
    <property type="molecule type" value="Genomic_DNA"/>
</dbReference>
<comment type="caution">
    <text evidence="9">The sequence shown here is derived from an EMBL/GenBank/DDBJ whole genome shotgun (WGS) entry which is preliminary data.</text>
</comment>
<dbReference type="SUPFAM" id="SSF50249">
    <property type="entry name" value="Nucleic acid-binding proteins"/>
    <property type="match status" value="1"/>
</dbReference>
<dbReference type="GO" id="GO:0003676">
    <property type="term" value="F:nucleic acid binding"/>
    <property type="evidence" value="ECO:0007669"/>
    <property type="project" value="InterPro"/>
</dbReference>
<dbReference type="InterPro" id="IPR004522">
    <property type="entry name" value="Asn-tRNA-ligase"/>
</dbReference>
<evidence type="ECO:0000313" key="9">
    <source>
        <dbReference type="EMBL" id="KKW42249.1"/>
    </source>
</evidence>
<dbReference type="InterPro" id="IPR004365">
    <property type="entry name" value="NA-bd_OB_tRNA"/>
</dbReference>
<dbReference type="Gene3D" id="2.40.50.140">
    <property type="entry name" value="Nucleic acid-binding proteins"/>
    <property type="match status" value="1"/>
</dbReference>
<dbReference type="HAMAP" id="MF_00534">
    <property type="entry name" value="Asn_tRNA_synth"/>
    <property type="match status" value="1"/>
</dbReference>
<evidence type="ECO:0000256" key="2">
    <source>
        <dbReference type="ARBA" id="ARBA00022598"/>
    </source>
</evidence>
<dbReference type="Gene3D" id="3.30.930.10">
    <property type="entry name" value="Bira Bifunctional Protein, Domain 2"/>
    <property type="match status" value="1"/>
</dbReference>
<dbReference type="STRING" id="1619044.UY92_C0009G0053"/>
<protein>
    <recommendedName>
        <fullName evidence="7">Asparagine--tRNA ligase</fullName>
        <ecNumber evidence="7">6.1.1.22</ecNumber>
    </recommendedName>
    <alternativeName>
        <fullName evidence="7">Asparaginyl-tRNA synthetase</fullName>
        <shortName evidence="7">AsnRS</shortName>
    </alternativeName>
</protein>
<sequence>MFFSLCMHIFIRDVAGHVGGSVTVKGWLYNSRSSGSLAFLELRDGTGFIQAVVAKDSVSPETWQAAGSLTQESSLAVTGIVSAHPKKINVFELQATEIAIIGLAQEYPIAHKEHGPEFLMDNRHLWLRSKRQWAILRIRDAVETAIHDFLHEENFVRTDSPIFTPNACEGTTTLFSVPYFDLGEAYLSQSGQLYIEAAIASVGRCYDFGPVFRAEKSKTKRHLTEFWMMDAEAAFVGHEENLKIQEGLVKAIVRRVLEKCSPELAVLERDAAPLQAVLEQAFTRFTYDEAVAKLQQMGSDIKYGEDLGNDDESLLTEDSPVPVFIEKWPRTIKPFYMRIDPENGARVLNDDLIGIEGSGEIIGGSERENDFDLLLSRIRAEGLPESEYAWYLDLRRYGSVPHAGFGIGLERMVRWMAGVEHIRECIPFPRTINRLRP</sequence>
<dbReference type="EC" id="6.1.1.22" evidence="7"/>
<dbReference type="PANTHER" id="PTHR22594">
    <property type="entry name" value="ASPARTYL/LYSYL-TRNA SYNTHETASE"/>
    <property type="match status" value="1"/>
</dbReference>
<dbReference type="GO" id="GO:0004816">
    <property type="term" value="F:asparagine-tRNA ligase activity"/>
    <property type="evidence" value="ECO:0007669"/>
    <property type="project" value="UniProtKB-UniRule"/>
</dbReference>
<comment type="subcellular location">
    <subcellularLocation>
        <location evidence="7">Cytoplasm</location>
    </subcellularLocation>
</comment>
<dbReference type="Pfam" id="PF00152">
    <property type="entry name" value="tRNA-synt_2"/>
    <property type="match status" value="1"/>
</dbReference>
<dbReference type="AlphaFoldDB" id="A0A0G2B9V6"/>
<comment type="subunit">
    <text evidence="7">Homodimer.</text>
</comment>
<dbReference type="CDD" id="cd04323">
    <property type="entry name" value="AsnRS_cyto_like_N"/>
    <property type="match status" value="1"/>
</dbReference>
<keyword evidence="6 7" id="KW-0030">Aminoacyl-tRNA synthetase</keyword>
<feature type="domain" description="Aminoacyl-transfer RNA synthetases class-II family profile" evidence="8">
    <location>
        <begin position="136"/>
        <end position="437"/>
    </location>
</feature>
<dbReference type="GO" id="GO:0006421">
    <property type="term" value="P:asparaginyl-tRNA aminoacylation"/>
    <property type="evidence" value="ECO:0007669"/>
    <property type="project" value="UniProtKB-UniRule"/>
</dbReference>
<keyword evidence="7" id="KW-0963">Cytoplasm</keyword>
<organism evidence="9 10">
    <name type="scientific">Candidatus Magasanikbacteria bacterium GW2011_GWA2_56_11</name>
    <dbReference type="NCBI Taxonomy" id="1619044"/>
    <lineage>
        <taxon>Bacteria</taxon>
        <taxon>Candidatus Magasanikiibacteriota</taxon>
    </lineage>
</organism>
<comment type="catalytic activity">
    <reaction evidence="7">
        <text>tRNA(Asn) + L-asparagine + ATP = L-asparaginyl-tRNA(Asn) + AMP + diphosphate + H(+)</text>
        <dbReference type="Rhea" id="RHEA:11180"/>
        <dbReference type="Rhea" id="RHEA-COMP:9659"/>
        <dbReference type="Rhea" id="RHEA-COMP:9674"/>
        <dbReference type="ChEBI" id="CHEBI:15378"/>
        <dbReference type="ChEBI" id="CHEBI:30616"/>
        <dbReference type="ChEBI" id="CHEBI:33019"/>
        <dbReference type="ChEBI" id="CHEBI:58048"/>
        <dbReference type="ChEBI" id="CHEBI:78442"/>
        <dbReference type="ChEBI" id="CHEBI:78515"/>
        <dbReference type="ChEBI" id="CHEBI:456215"/>
        <dbReference type="EC" id="6.1.1.22"/>
    </reaction>
</comment>
<dbReference type="Pfam" id="PF01336">
    <property type="entry name" value="tRNA_anti-codon"/>
    <property type="match status" value="1"/>
</dbReference>
<dbReference type="PANTHER" id="PTHR22594:SF34">
    <property type="entry name" value="ASPARAGINE--TRNA LIGASE, MITOCHONDRIAL-RELATED"/>
    <property type="match status" value="1"/>
</dbReference>
<dbReference type="InterPro" id="IPR006195">
    <property type="entry name" value="aa-tRNA-synth_II"/>
</dbReference>
<evidence type="ECO:0000256" key="1">
    <source>
        <dbReference type="ARBA" id="ARBA00008226"/>
    </source>
</evidence>
<keyword evidence="3 7" id="KW-0547">Nucleotide-binding</keyword>
<dbReference type="GO" id="GO:0005737">
    <property type="term" value="C:cytoplasm"/>
    <property type="evidence" value="ECO:0007669"/>
    <property type="project" value="UniProtKB-SubCell"/>
</dbReference>
<dbReference type="SUPFAM" id="SSF55681">
    <property type="entry name" value="Class II aaRS and biotin synthetases"/>
    <property type="match status" value="1"/>
</dbReference>
<dbReference type="InterPro" id="IPR002312">
    <property type="entry name" value="Asp/Asn-tRNA-synth_IIb"/>
</dbReference>
<keyword evidence="4 7" id="KW-0067">ATP-binding</keyword>
<evidence type="ECO:0000256" key="6">
    <source>
        <dbReference type="ARBA" id="ARBA00023146"/>
    </source>
</evidence>
<evidence type="ECO:0000256" key="7">
    <source>
        <dbReference type="HAMAP-Rule" id="MF_00534"/>
    </source>
</evidence>